<comment type="subcellular location">
    <subcellularLocation>
        <location evidence="7">Cytoplasm</location>
    </subcellularLocation>
</comment>
<evidence type="ECO:0000256" key="6">
    <source>
        <dbReference type="ARBA" id="ARBA00023244"/>
    </source>
</evidence>
<comment type="similarity">
    <text evidence="2 7 9">Belongs to the uroporphyrinogen decarboxylase family.</text>
</comment>
<evidence type="ECO:0000256" key="1">
    <source>
        <dbReference type="ARBA" id="ARBA00004804"/>
    </source>
</evidence>
<feature type="binding site" evidence="7">
    <location>
        <position position="104"/>
    </location>
    <ligand>
        <name>substrate</name>
    </ligand>
</feature>
<keyword evidence="4 7" id="KW-0210">Decarboxylase</keyword>
<evidence type="ECO:0000256" key="3">
    <source>
        <dbReference type="ARBA" id="ARBA00012288"/>
    </source>
</evidence>
<proteinExistence type="inferred from homology"/>
<feature type="domain" description="Uroporphyrinogen decarboxylase (URO-D)" evidence="10">
    <location>
        <begin position="50"/>
        <end position="59"/>
    </location>
</feature>
<dbReference type="PANTHER" id="PTHR21091">
    <property type="entry name" value="METHYLTETRAHYDROFOLATE:HOMOCYSTEINE METHYLTRANSFERASE RELATED"/>
    <property type="match status" value="1"/>
</dbReference>
<evidence type="ECO:0000256" key="7">
    <source>
        <dbReference type="HAMAP-Rule" id="MF_00218"/>
    </source>
</evidence>
<dbReference type="EC" id="4.1.1.37" evidence="3 7"/>
<evidence type="ECO:0000259" key="10">
    <source>
        <dbReference type="PROSITE" id="PS00906"/>
    </source>
</evidence>
<dbReference type="Proteomes" id="UP001501710">
    <property type="component" value="Unassembled WGS sequence"/>
</dbReference>
<dbReference type="SUPFAM" id="SSF51726">
    <property type="entry name" value="UROD/MetE-like"/>
    <property type="match status" value="1"/>
</dbReference>
<dbReference type="InterPro" id="IPR000257">
    <property type="entry name" value="Uroporphyrinogen_deCOase"/>
</dbReference>
<reference evidence="12" key="1">
    <citation type="journal article" date="2019" name="Int. J. Syst. Evol. Microbiol.">
        <title>The Global Catalogue of Microorganisms (GCM) 10K type strain sequencing project: providing services to taxonomists for standard genome sequencing and annotation.</title>
        <authorList>
            <consortium name="The Broad Institute Genomics Platform"/>
            <consortium name="The Broad Institute Genome Sequencing Center for Infectious Disease"/>
            <person name="Wu L."/>
            <person name="Ma J."/>
        </authorList>
    </citation>
    <scope>NUCLEOTIDE SEQUENCE [LARGE SCALE GENOMIC DNA]</scope>
    <source>
        <strain evidence="12">JCM 17440</strain>
    </source>
</reference>
<feature type="binding site" evidence="7">
    <location>
        <position position="232"/>
    </location>
    <ligand>
        <name>substrate</name>
    </ligand>
</feature>
<evidence type="ECO:0000256" key="9">
    <source>
        <dbReference type="RuleBase" id="RU004169"/>
    </source>
</evidence>
<keyword evidence="5 7" id="KW-0456">Lyase</keyword>
<feature type="site" description="Transition state stabilizer" evidence="7">
    <location>
        <position position="104"/>
    </location>
</feature>
<evidence type="ECO:0000256" key="4">
    <source>
        <dbReference type="ARBA" id="ARBA00022793"/>
    </source>
</evidence>
<name>A0ABP8CAY6_9ACTN</name>
<evidence type="ECO:0000313" key="11">
    <source>
        <dbReference type="EMBL" id="GAA4236690.1"/>
    </source>
</evidence>
<dbReference type="HAMAP" id="MF_00218">
    <property type="entry name" value="URO_D"/>
    <property type="match status" value="1"/>
</dbReference>
<accession>A0ABP8CAY6</accession>
<feature type="binding site" evidence="7">
    <location>
        <position position="177"/>
    </location>
    <ligand>
        <name>substrate</name>
    </ligand>
</feature>
<comment type="catalytic activity">
    <reaction evidence="7 8">
        <text>uroporphyrinogen III + 4 H(+) = coproporphyrinogen III + 4 CO2</text>
        <dbReference type="Rhea" id="RHEA:19865"/>
        <dbReference type="ChEBI" id="CHEBI:15378"/>
        <dbReference type="ChEBI" id="CHEBI:16526"/>
        <dbReference type="ChEBI" id="CHEBI:57308"/>
        <dbReference type="ChEBI" id="CHEBI:57309"/>
        <dbReference type="EC" id="4.1.1.37"/>
    </reaction>
</comment>
<gene>
    <name evidence="11" type="primary">hemE_1</name>
    <name evidence="7" type="synonym">hemE</name>
    <name evidence="11" type="ORF">GCM10022254_46970</name>
</gene>
<dbReference type="Pfam" id="PF01208">
    <property type="entry name" value="URO-D"/>
    <property type="match status" value="1"/>
</dbReference>
<comment type="pathway">
    <text evidence="1 7 8">Porphyrin-containing compound metabolism; protoporphyrin-IX biosynthesis; coproporphyrinogen-III from 5-aminolevulinate: step 4/4.</text>
</comment>
<keyword evidence="7" id="KW-0963">Cytoplasm</keyword>
<comment type="caution">
    <text evidence="11">The sequence shown here is derived from an EMBL/GenBank/DDBJ whole genome shotgun (WGS) entry which is preliminary data.</text>
</comment>
<evidence type="ECO:0000256" key="8">
    <source>
        <dbReference type="RuleBase" id="RU000554"/>
    </source>
</evidence>
<comment type="subunit">
    <text evidence="7">Homodimer.</text>
</comment>
<dbReference type="PROSITE" id="PS00906">
    <property type="entry name" value="UROD_1"/>
    <property type="match status" value="1"/>
</dbReference>
<dbReference type="NCBIfam" id="TIGR01464">
    <property type="entry name" value="hemE"/>
    <property type="match status" value="1"/>
</dbReference>
<feature type="binding site" evidence="7">
    <location>
        <begin position="55"/>
        <end position="59"/>
    </location>
    <ligand>
        <name>substrate</name>
    </ligand>
</feature>
<dbReference type="Gene3D" id="3.20.20.210">
    <property type="match status" value="1"/>
</dbReference>
<sequence length="374" mass="40497">MRRAVWIFHYALVSVAAIPTESLEGRVTTTEQATSVFLDAARGASTPRAPIWLMRQAGRYLPEYRALKERHSFWEMCRTPEIAAEVTLQPLRRFPMDAAIIFSDIMTPLPPMGVPVDFAPGPTIREPVRTADDVARLAVPPGAEIAPFVADAIRLAREQSPVPVIGFAGAPLTVAGYAVQGAGSADYADFRTWLRREPLVAHDLLDKLAAVTAAYLREQIAAGAEAVQLFDSWAGIHDRRTYATFGMPYARRVLDELAGAGVPRIYLAVGASHLYPQIARLPAEVVSVDWRQPLDVSRAALPGKVMQGNLDPTVLLADEEAVVAAGRQVLVDGLGGPHIFNLGHGVLPGTPPANVARLVDLVHEYPRDTGKAED</sequence>
<organism evidence="11 12">
    <name type="scientific">Actinomadura meridiana</name>
    <dbReference type="NCBI Taxonomy" id="559626"/>
    <lineage>
        <taxon>Bacteria</taxon>
        <taxon>Bacillati</taxon>
        <taxon>Actinomycetota</taxon>
        <taxon>Actinomycetes</taxon>
        <taxon>Streptosporangiales</taxon>
        <taxon>Thermomonosporaceae</taxon>
        <taxon>Actinomadura</taxon>
    </lineage>
</organism>
<evidence type="ECO:0000256" key="2">
    <source>
        <dbReference type="ARBA" id="ARBA00009935"/>
    </source>
</evidence>
<evidence type="ECO:0000313" key="12">
    <source>
        <dbReference type="Proteomes" id="UP001501710"/>
    </source>
</evidence>
<dbReference type="InterPro" id="IPR006361">
    <property type="entry name" value="Uroporphyrinogen_deCO2ase_HemE"/>
</dbReference>
<comment type="function">
    <text evidence="7">Catalyzes the decarboxylation of four acetate groups of uroporphyrinogen-III to yield coproporphyrinogen-III.</text>
</comment>
<keyword evidence="6 7" id="KW-0627">Porphyrin biosynthesis</keyword>
<dbReference type="InterPro" id="IPR038071">
    <property type="entry name" value="UROD/MetE-like_sf"/>
</dbReference>
<dbReference type="EMBL" id="BAABAS010000015">
    <property type="protein sequence ID" value="GAA4236690.1"/>
    <property type="molecule type" value="Genomic_DNA"/>
</dbReference>
<keyword evidence="12" id="KW-1185">Reference proteome</keyword>
<comment type="caution">
    <text evidence="7">Lacks conserved residue(s) required for the propagation of feature annotation.</text>
</comment>
<evidence type="ECO:0000256" key="5">
    <source>
        <dbReference type="ARBA" id="ARBA00023239"/>
    </source>
</evidence>
<dbReference type="PANTHER" id="PTHR21091:SF169">
    <property type="entry name" value="UROPORPHYRINOGEN DECARBOXYLASE"/>
    <property type="match status" value="1"/>
</dbReference>
<feature type="binding site" evidence="7">
    <location>
        <position position="344"/>
    </location>
    <ligand>
        <name>substrate</name>
    </ligand>
</feature>
<dbReference type="CDD" id="cd00717">
    <property type="entry name" value="URO-D"/>
    <property type="match status" value="1"/>
</dbReference>
<protein>
    <recommendedName>
        <fullName evidence="3 7">Uroporphyrinogen decarboxylase</fullName>
        <shortName evidence="7">UPD</shortName>
        <shortName evidence="7">URO-D</shortName>
        <ecNumber evidence="3 7">4.1.1.37</ecNumber>
    </recommendedName>
</protein>